<gene>
    <name evidence="2" type="ORF">ISO4_00021</name>
</gene>
<evidence type="ECO:0000256" key="1">
    <source>
        <dbReference type="SAM" id="SignalP"/>
    </source>
</evidence>
<protein>
    <recommendedName>
        <fullName evidence="4">Outer membrane protein</fullName>
    </recommendedName>
</protein>
<feature type="signal peptide" evidence="1">
    <location>
        <begin position="1"/>
        <end position="21"/>
    </location>
</feature>
<comment type="caution">
    <text evidence="2">The sequence shown here is derived from an EMBL/GenBank/DDBJ whole genome shotgun (WGS) entry which is preliminary data.</text>
</comment>
<dbReference type="InterPro" id="IPR026387">
    <property type="entry name" value="OMP_w_GlyGly"/>
</dbReference>
<accession>A0ABS0ABD4</accession>
<organism evidence="2 3">
    <name type="scientific">Alloalcanivorax venustensis ISO4</name>
    <dbReference type="NCBI Taxonomy" id="1177184"/>
    <lineage>
        <taxon>Bacteria</taxon>
        <taxon>Pseudomonadati</taxon>
        <taxon>Pseudomonadota</taxon>
        <taxon>Gammaproteobacteria</taxon>
        <taxon>Oceanospirillales</taxon>
        <taxon>Alcanivoracaceae</taxon>
        <taxon>Alloalcanivorax</taxon>
    </lineage>
</organism>
<reference evidence="2 3" key="1">
    <citation type="submission" date="2012-09" db="EMBL/GenBank/DDBJ databases">
        <title>Genome Sequence of alkane-degrading Bacterium Alcanivorax venustensis ISO4.</title>
        <authorList>
            <person name="Lai Q."/>
            <person name="Shao Z."/>
        </authorList>
    </citation>
    <scope>NUCLEOTIDE SEQUENCE [LARGE SCALE GENOMIC DNA]</scope>
    <source>
        <strain evidence="2 3">ISO4</strain>
    </source>
</reference>
<keyword evidence="3" id="KW-1185">Reference proteome</keyword>
<name>A0ABS0ABD4_9GAMM</name>
<evidence type="ECO:0008006" key="4">
    <source>
        <dbReference type="Google" id="ProtNLM"/>
    </source>
</evidence>
<dbReference type="Proteomes" id="UP000644441">
    <property type="component" value="Unassembled WGS sequence"/>
</dbReference>
<evidence type="ECO:0000313" key="2">
    <source>
        <dbReference type="EMBL" id="MBF5051419.1"/>
    </source>
</evidence>
<keyword evidence="1" id="KW-0732">Signal</keyword>
<feature type="chain" id="PRO_5047367075" description="Outer membrane protein" evidence="1">
    <location>
        <begin position="22"/>
        <end position="246"/>
    </location>
</feature>
<dbReference type="RefSeq" id="WP_194854734.1">
    <property type="nucleotide sequence ID" value="NZ_ARXR01000001.1"/>
</dbReference>
<dbReference type="NCBIfam" id="TIGR04219">
    <property type="entry name" value="OMP_w_GlyGly"/>
    <property type="match status" value="1"/>
</dbReference>
<evidence type="ECO:0000313" key="3">
    <source>
        <dbReference type="Proteomes" id="UP000644441"/>
    </source>
</evidence>
<dbReference type="EMBL" id="ARXR01000001">
    <property type="protein sequence ID" value="MBF5051419.1"/>
    <property type="molecule type" value="Genomic_DNA"/>
</dbReference>
<proteinExistence type="predicted"/>
<sequence>MKKITLMAGLAALSAAPFAQAAPLVDVYAGGYAWSPDTSGSIASGSNDIDMEDDLGFDDSDQTVLYVGLEHAVPVLPNVRLRYMDLSDDASNTLVDPITFNGQTFADNVNSDYDMEMLDGTFYWSPLDNVVKLDLGLTVRQMDADFTITGAGQQATESASETFPLAHGAVRANLPLTGVYVGGEINAIEYDGSGMRDFDAHIGWQSDFLLGVKAGYSRLEVELDDVSGLDSDLEIGGPYLAATFRF</sequence>